<keyword evidence="4" id="KW-1185">Reference proteome</keyword>
<dbReference type="InterPro" id="IPR011766">
    <property type="entry name" value="TPP_enzyme_TPP-bd"/>
</dbReference>
<dbReference type="EMBL" id="QXIS01000034">
    <property type="protein sequence ID" value="RIE05631.1"/>
    <property type="molecule type" value="Genomic_DNA"/>
</dbReference>
<evidence type="ECO:0000313" key="4">
    <source>
        <dbReference type="Proteomes" id="UP000266328"/>
    </source>
</evidence>
<feature type="domain" description="Thiamine pyrophosphate enzyme TPP-binding" evidence="2">
    <location>
        <begin position="51"/>
        <end position="218"/>
    </location>
</feature>
<dbReference type="GO" id="GO:0030976">
    <property type="term" value="F:thiamine pyrophosphate binding"/>
    <property type="evidence" value="ECO:0007669"/>
    <property type="project" value="InterPro"/>
</dbReference>
<organism evidence="3 4">
    <name type="scientific">Candidatus Cryosericum terrychapinii</name>
    <dbReference type="NCBI Taxonomy" id="2290919"/>
    <lineage>
        <taxon>Bacteria</taxon>
        <taxon>Pseudomonadati</taxon>
        <taxon>Caldisericota/Cryosericota group</taxon>
        <taxon>Candidatus Cryosericota</taxon>
        <taxon>Candidatus Cryosericia</taxon>
        <taxon>Candidatus Cryosericales</taxon>
        <taxon>Candidatus Cryosericaceae</taxon>
        <taxon>Candidatus Cryosericum</taxon>
    </lineage>
</organism>
<protein>
    <submittedName>
        <fullName evidence="3">Pyruvate ferredoxin oxidoreductase</fullName>
    </submittedName>
</protein>
<evidence type="ECO:0000313" key="3">
    <source>
        <dbReference type="EMBL" id="RIE05631.1"/>
    </source>
</evidence>
<comment type="caution">
    <text evidence="3">The sequence shown here is derived from an EMBL/GenBank/DDBJ whole genome shotgun (WGS) entry which is preliminary data.</text>
</comment>
<reference evidence="3 4" key="1">
    <citation type="submission" date="2018-09" db="EMBL/GenBank/DDBJ databases">
        <title>Discovery and Ecogenomic Context for Candidatus Cryosericales, a Global Caldiserica Order Active in Thawing Permafrost.</title>
        <authorList>
            <person name="Martinez M.A."/>
            <person name="Woodcroft B.J."/>
            <person name="Ignacio Espinoza J.C."/>
            <person name="Zayed A."/>
            <person name="Singleton C.M."/>
            <person name="Boyd J."/>
            <person name="Li Y.-F."/>
            <person name="Purvine S."/>
            <person name="Maughan H."/>
            <person name="Hodgkins S.B."/>
            <person name="Anderson D."/>
            <person name="Sederholm M."/>
            <person name="Temperton B."/>
            <person name="Saleska S.R."/>
            <person name="Tyson G.W."/>
            <person name="Rich V.I."/>
        </authorList>
    </citation>
    <scope>NUCLEOTIDE SEQUENCE [LARGE SCALE GENOMIC DNA]</scope>
    <source>
        <strain evidence="3 4">SMC7</strain>
    </source>
</reference>
<dbReference type="OrthoDB" id="9794954at2"/>
<dbReference type="PANTHER" id="PTHR42897">
    <property type="entry name" value="PYRUVATE SYNTHASE SUBUNIT PORB"/>
    <property type="match status" value="1"/>
</dbReference>
<keyword evidence="1" id="KW-0560">Oxidoreductase</keyword>
<keyword evidence="3" id="KW-0670">Pyruvate</keyword>
<dbReference type="Gene3D" id="3.40.50.970">
    <property type="match status" value="1"/>
</dbReference>
<sequence>MPTLQEIALKTTGADARIVSGHRMCSGCGIGSIVKTVLAASDKPVVVVSATGCLEVVTTIYPFTAWNTPWMHLTFENAASVASGIEAAYKVLKRRGKIDEEVNILAVGGDGGTYDIGFQALSGALERRHKFMYLVYDNEGYMNTGNQRSGATPFGANTTTVPAGKVSFGKPQWRKNLVEIAAAHRISYVAQAAVNNTMDLYKKAQKGFSADGPAVLAVLQPCPSNWSFDSSLTIQYSKLAVETNFWPLYEIENGIVHINTKPSNRKPIEDFLKGQTRFRHLFRPGNEHVIVEMQKMIDDEWARLLKLEESGIQF</sequence>
<dbReference type="GO" id="GO:0044281">
    <property type="term" value="P:small molecule metabolic process"/>
    <property type="evidence" value="ECO:0007669"/>
    <property type="project" value="UniProtKB-ARBA"/>
</dbReference>
<accession>A0A398D2E6</accession>
<dbReference type="GO" id="GO:0016491">
    <property type="term" value="F:oxidoreductase activity"/>
    <property type="evidence" value="ECO:0007669"/>
    <property type="project" value="UniProtKB-KW"/>
</dbReference>
<gene>
    <name evidence="3" type="ORF">SMC7_06775</name>
</gene>
<dbReference type="RefSeq" id="WP_119089589.1">
    <property type="nucleotide sequence ID" value="NZ_QXIS01000034.1"/>
</dbReference>
<dbReference type="SUPFAM" id="SSF52518">
    <property type="entry name" value="Thiamin diphosphate-binding fold (THDP-binding)"/>
    <property type="match status" value="1"/>
</dbReference>
<dbReference type="InterPro" id="IPR051479">
    <property type="entry name" value="PorB-like"/>
</dbReference>
<evidence type="ECO:0000259" key="2">
    <source>
        <dbReference type="Pfam" id="PF02775"/>
    </source>
</evidence>
<proteinExistence type="predicted"/>
<name>A0A398D2E6_9BACT</name>
<dbReference type="Pfam" id="PF02775">
    <property type="entry name" value="TPP_enzyme_C"/>
    <property type="match status" value="1"/>
</dbReference>
<dbReference type="AlphaFoldDB" id="A0A398D2E6"/>
<dbReference type="Proteomes" id="UP000266328">
    <property type="component" value="Unassembled WGS sequence"/>
</dbReference>
<dbReference type="CDD" id="cd03376">
    <property type="entry name" value="TPP_PFOR_porB_like"/>
    <property type="match status" value="1"/>
</dbReference>
<dbReference type="PANTHER" id="PTHR42897:SF2">
    <property type="entry name" value="PYRUVATE SYNTHASE SUBUNIT PORB"/>
    <property type="match status" value="1"/>
</dbReference>
<dbReference type="InterPro" id="IPR029061">
    <property type="entry name" value="THDP-binding"/>
</dbReference>
<evidence type="ECO:0000256" key="1">
    <source>
        <dbReference type="ARBA" id="ARBA00023002"/>
    </source>
</evidence>